<organism evidence="2 3">
    <name type="scientific">Puccinia graminis f. sp. tritici</name>
    <dbReference type="NCBI Taxonomy" id="56615"/>
    <lineage>
        <taxon>Eukaryota</taxon>
        <taxon>Fungi</taxon>
        <taxon>Dikarya</taxon>
        <taxon>Basidiomycota</taxon>
        <taxon>Pucciniomycotina</taxon>
        <taxon>Pucciniomycetes</taxon>
        <taxon>Pucciniales</taxon>
        <taxon>Pucciniaceae</taxon>
        <taxon>Puccinia</taxon>
    </lineage>
</organism>
<feature type="region of interest" description="Disordered" evidence="1">
    <location>
        <begin position="147"/>
        <end position="207"/>
    </location>
</feature>
<dbReference type="Proteomes" id="UP000324748">
    <property type="component" value="Unassembled WGS sequence"/>
</dbReference>
<reference evidence="2 3" key="1">
    <citation type="submission" date="2019-05" db="EMBL/GenBank/DDBJ databases">
        <title>Emergence of the Ug99 lineage of the wheat stem rust pathogen through somatic hybridization.</title>
        <authorList>
            <person name="Li F."/>
            <person name="Upadhyaya N.M."/>
            <person name="Sperschneider J."/>
            <person name="Matny O."/>
            <person name="Nguyen-Phuc H."/>
            <person name="Mago R."/>
            <person name="Raley C."/>
            <person name="Miller M.E."/>
            <person name="Silverstein K.A.T."/>
            <person name="Henningsen E."/>
            <person name="Hirsch C.D."/>
            <person name="Visser B."/>
            <person name="Pretorius Z.A."/>
            <person name="Steffenson B.J."/>
            <person name="Schwessinger B."/>
            <person name="Dodds P.N."/>
            <person name="Figueroa M."/>
        </authorList>
    </citation>
    <scope>NUCLEOTIDE SEQUENCE [LARGE SCALE GENOMIC DNA]</scope>
    <source>
        <strain evidence="2">21-0</strain>
    </source>
</reference>
<gene>
    <name evidence="2" type="ORF">PGT21_002480</name>
</gene>
<dbReference type="AlphaFoldDB" id="A0A5B0Q4N2"/>
<dbReference type="OrthoDB" id="10461481at2759"/>
<feature type="compositionally biased region" description="Polar residues" evidence="1">
    <location>
        <begin position="177"/>
        <end position="207"/>
    </location>
</feature>
<keyword evidence="3" id="KW-1185">Reference proteome</keyword>
<dbReference type="EMBL" id="VSWC01000028">
    <property type="protein sequence ID" value="KAA1108166.1"/>
    <property type="molecule type" value="Genomic_DNA"/>
</dbReference>
<evidence type="ECO:0000313" key="2">
    <source>
        <dbReference type="EMBL" id="KAA1108166.1"/>
    </source>
</evidence>
<proteinExistence type="predicted"/>
<feature type="region of interest" description="Disordered" evidence="1">
    <location>
        <begin position="79"/>
        <end position="111"/>
    </location>
</feature>
<name>A0A5B0Q4N2_PUCGR</name>
<accession>A0A5B0Q4N2</accession>
<sequence length="207" mass="23341">MNSYYQCPHKPTCRNDQSIGKKPCRECVGMNRYQVRRHTAREDLHRACDPTCPVYNRDMESLKDYNFTPVAPVNLLRKSIESPPNEDENPHPGRVSRRTRTSTQQEGITNNRELTGIAAHRTTRRAATASPYVTDNNLTARSIQRAASTSPYMRDHNEHQPTTTSTCVNDAAEVINKPSSNNDTNQNHMSGNEEQSTAVSSFLGSKY</sequence>
<evidence type="ECO:0000313" key="3">
    <source>
        <dbReference type="Proteomes" id="UP000324748"/>
    </source>
</evidence>
<evidence type="ECO:0000256" key="1">
    <source>
        <dbReference type="SAM" id="MobiDB-lite"/>
    </source>
</evidence>
<protein>
    <submittedName>
        <fullName evidence="2">Uncharacterized protein</fullName>
    </submittedName>
</protein>
<comment type="caution">
    <text evidence="2">The sequence shown here is derived from an EMBL/GenBank/DDBJ whole genome shotgun (WGS) entry which is preliminary data.</text>
</comment>